<sequence length="134" mass="14813">MSSQLLRLNVFRGEPASSGFEWHFTPNHNSSADSSTSVDSLSLRLRWVPLTKPLPMSRRLIVQQVRVQSPGLLPLLGSLRFHVLFHSPTGVLFTLPSRYYFAIGHPGVFSLDKVVLADSHGIPRAPCYSGQSVS</sequence>
<gene>
    <name evidence="1" type="ORF">GOBAR_AA29149</name>
</gene>
<dbReference type="Proteomes" id="UP000239757">
    <property type="component" value="Unassembled WGS sequence"/>
</dbReference>
<dbReference type="EMBL" id="KZ667295">
    <property type="protein sequence ID" value="PPR91549.1"/>
    <property type="molecule type" value="Genomic_DNA"/>
</dbReference>
<proteinExistence type="predicted"/>
<accession>A0A2P5WKD6</accession>
<evidence type="ECO:0000313" key="2">
    <source>
        <dbReference type="Proteomes" id="UP000239757"/>
    </source>
</evidence>
<name>A0A2P5WKD6_GOSBA</name>
<protein>
    <submittedName>
        <fullName evidence="1">Uncharacterized protein</fullName>
    </submittedName>
</protein>
<dbReference type="AlphaFoldDB" id="A0A2P5WKD6"/>
<organism evidence="1 2">
    <name type="scientific">Gossypium barbadense</name>
    <name type="common">Sea Island cotton</name>
    <name type="synonym">Hibiscus barbadensis</name>
    <dbReference type="NCBI Taxonomy" id="3634"/>
    <lineage>
        <taxon>Eukaryota</taxon>
        <taxon>Viridiplantae</taxon>
        <taxon>Streptophyta</taxon>
        <taxon>Embryophyta</taxon>
        <taxon>Tracheophyta</taxon>
        <taxon>Spermatophyta</taxon>
        <taxon>Magnoliopsida</taxon>
        <taxon>eudicotyledons</taxon>
        <taxon>Gunneridae</taxon>
        <taxon>Pentapetalae</taxon>
        <taxon>rosids</taxon>
        <taxon>malvids</taxon>
        <taxon>Malvales</taxon>
        <taxon>Malvaceae</taxon>
        <taxon>Malvoideae</taxon>
        <taxon>Gossypium</taxon>
    </lineage>
</organism>
<evidence type="ECO:0000313" key="1">
    <source>
        <dbReference type="EMBL" id="PPR91549.1"/>
    </source>
</evidence>
<dbReference type="OrthoDB" id="728618at2759"/>
<reference evidence="1 2" key="1">
    <citation type="submission" date="2015-01" db="EMBL/GenBank/DDBJ databases">
        <title>Genome of allotetraploid Gossypium barbadense reveals genomic plasticity and fiber elongation in cotton evolution.</title>
        <authorList>
            <person name="Chen X."/>
            <person name="Liu X."/>
            <person name="Zhao B."/>
            <person name="Zheng H."/>
            <person name="Hu Y."/>
            <person name="Lu G."/>
            <person name="Yang C."/>
            <person name="Chen J."/>
            <person name="Shan C."/>
            <person name="Zhang L."/>
            <person name="Zhou Y."/>
            <person name="Wang L."/>
            <person name="Guo W."/>
            <person name="Bai Y."/>
            <person name="Ruan J."/>
            <person name="Shangguan X."/>
            <person name="Mao Y."/>
            <person name="Jiang J."/>
            <person name="Zhu Y."/>
            <person name="Lei J."/>
            <person name="Kang H."/>
            <person name="Chen S."/>
            <person name="He X."/>
            <person name="Wang R."/>
            <person name="Wang Y."/>
            <person name="Chen J."/>
            <person name="Wang L."/>
            <person name="Yu S."/>
            <person name="Wang B."/>
            <person name="Wei J."/>
            <person name="Song S."/>
            <person name="Lu X."/>
            <person name="Gao Z."/>
            <person name="Gu W."/>
            <person name="Deng X."/>
            <person name="Ma D."/>
            <person name="Wang S."/>
            <person name="Liang W."/>
            <person name="Fang L."/>
            <person name="Cai C."/>
            <person name="Zhu X."/>
            <person name="Zhou B."/>
            <person name="Zhang Y."/>
            <person name="Chen Z."/>
            <person name="Xu S."/>
            <person name="Zhu R."/>
            <person name="Wang S."/>
            <person name="Zhang T."/>
            <person name="Zhao G."/>
        </authorList>
    </citation>
    <scope>NUCLEOTIDE SEQUENCE [LARGE SCALE GENOMIC DNA]</scope>
    <source>
        <strain evidence="2">cv. Xinhai21</strain>
        <tissue evidence="1">Leaf</tissue>
    </source>
</reference>